<organism evidence="1">
    <name type="scientific">uncultured Thiotrichaceae bacterium</name>
    <dbReference type="NCBI Taxonomy" id="298394"/>
    <lineage>
        <taxon>Bacteria</taxon>
        <taxon>Pseudomonadati</taxon>
        <taxon>Pseudomonadota</taxon>
        <taxon>Gammaproteobacteria</taxon>
        <taxon>Thiotrichales</taxon>
        <taxon>Thiotrichaceae</taxon>
        <taxon>environmental samples</taxon>
    </lineage>
</organism>
<proteinExistence type="predicted"/>
<sequence length="283" mass="31449">MTLVVVRKTNRGIFSFSDTKLTLQEDSRLSNPYLESSLKSHILIPDISFHYAGNSALAQEALDEINIDFSERQSASLGRIVSILFSNVGKGENEYPNNGVSYIISSLSENKILVIDERGISECEKEAAIGDVSENGAYKFYCDKFSEILDFLTKNQEPEYSYLNECSAMSKAFHRVIENRNFTTVDGFAVQLMPEKGCFFYTPSINLHSGPIDTPMTPGVSVSPDFTRVDNGSFTFNTLQSEPCAPNAVFGVHFVTGDLAVIWEAGRKISPNLVKNYSSYFSQ</sequence>
<protein>
    <submittedName>
        <fullName evidence="1">Uncharacterized protein</fullName>
    </submittedName>
</protein>
<dbReference type="AlphaFoldDB" id="A0A6S6SKJ6"/>
<dbReference type="EMBL" id="CACVAV010000066">
    <property type="protein sequence ID" value="CAA6803872.1"/>
    <property type="molecule type" value="Genomic_DNA"/>
</dbReference>
<gene>
    <name evidence="1" type="ORF">HELGO_WM30486</name>
</gene>
<name>A0A6S6SKJ6_9GAMM</name>
<accession>A0A6S6SKJ6</accession>
<reference evidence="1" key="1">
    <citation type="submission" date="2020-01" db="EMBL/GenBank/DDBJ databases">
        <authorList>
            <person name="Meier V. D."/>
            <person name="Meier V D."/>
        </authorList>
    </citation>
    <scope>NUCLEOTIDE SEQUENCE</scope>
    <source>
        <strain evidence="1">HLG_WM_MAG_08</strain>
    </source>
</reference>
<evidence type="ECO:0000313" key="1">
    <source>
        <dbReference type="EMBL" id="CAA6803872.1"/>
    </source>
</evidence>